<name>A0A9P8W6T9_9HYPO</name>
<dbReference type="Proteomes" id="UP000777438">
    <property type="component" value="Unassembled WGS sequence"/>
</dbReference>
<feature type="region of interest" description="Disordered" evidence="1">
    <location>
        <begin position="1"/>
        <end position="81"/>
    </location>
</feature>
<evidence type="ECO:0000313" key="2">
    <source>
        <dbReference type="EMBL" id="KAH6890676.1"/>
    </source>
</evidence>
<gene>
    <name evidence="2" type="ORF">B0T10DRAFT_548173</name>
</gene>
<dbReference type="EMBL" id="JAGPYM010000009">
    <property type="protein sequence ID" value="KAH6890676.1"/>
    <property type="molecule type" value="Genomic_DNA"/>
</dbReference>
<proteinExistence type="predicted"/>
<evidence type="ECO:0008006" key="4">
    <source>
        <dbReference type="Google" id="ProtNLM"/>
    </source>
</evidence>
<protein>
    <recommendedName>
        <fullName evidence="4">Pfs domain protein</fullName>
    </recommendedName>
</protein>
<reference evidence="2 3" key="1">
    <citation type="journal article" date="2021" name="Nat. Commun.">
        <title>Genetic determinants of endophytism in the Arabidopsis root mycobiome.</title>
        <authorList>
            <person name="Mesny F."/>
            <person name="Miyauchi S."/>
            <person name="Thiergart T."/>
            <person name="Pickel B."/>
            <person name="Atanasova L."/>
            <person name="Karlsson M."/>
            <person name="Huettel B."/>
            <person name="Barry K.W."/>
            <person name="Haridas S."/>
            <person name="Chen C."/>
            <person name="Bauer D."/>
            <person name="Andreopoulos W."/>
            <person name="Pangilinan J."/>
            <person name="LaButti K."/>
            <person name="Riley R."/>
            <person name="Lipzen A."/>
            <person name="Clum A."/>
            <person name="Drula E."/>
            <person name="Henrissat B."/>
            <person name="Kohler A."/>
            <person name="Grigoriev I.V."/>
            <person name="Martin F.M."/>
            <person name="Hacquard S."/>
        </authorList>
    </citation>
    <scope>NUCLEOTIDE SEQUENCE [LARGE SCALE GENOMIC DNA]</scope>
    <source>
        <strain evidence="2 3">MPI-CAGE-CH-0241</strain>
    </source>
</reference>
<feature type="compositionally biased region" description="Polar residues" evidence="1">
    <location>
        <begin position="1"/>
        <end position="11"/>
    </location>
</feature>
<dbReference type="AlphaFoldDB" id="A0A9P8W6T9"/>
<accession>A0A9P8W6T9</accession>
<dbReference type="OrthoDB" id="5097516at2759"/>
<comment type="caution">
    <text evidence="2">The sequence shown here is derived from an EMBL/GenBank/DDBJ whole genome shotgun (WGS) entry which is preliminary data.</text>
</comment>
<evidence type="ECO:0000313" key="3">
    <source>
        <dbReference type="Proteomes" id="UP000777438"/>
    </source>
</evidence>
<sequence>MPIDSSISWKVTPSPYDWEHAETAPRGAGRPETGGPGAVVLEPDPFLASIEAQENPADYETGNNPDQTKDDLGNPDNAFGDGDNDSSYAFGSVLFQDVQDIYMDRLSRFLLNLLQRIPKVEELSHDFYLVHLPVLLKGFARRLNQHSRHGTQGNVSALLHQNSRDIIKSTLHAASHVQASRSSDVQIAIENAKPKPPEGTHKGNERSGEQDRLVHEPLDKDVSQIIEQVSSIDFNAPLNPPEQGDVNPRIRASCASELESQVSVIEASQAYRWLQFSILKHVQLHIPSPNLMFDIGEMLRSKLSQIRSIRNLSPRQPQPSLDMYFHQEWNLRQFVTDQEYADTSPCALDHLLCVTGTRQHAQSTTVSQYMEQTWPESSRSMILLLNKFLLIQDSDSCDYTLSNGSTLKITQCGSRCSVRVSGSLDFVVEIGEQLGWLGSALRPSFLSERVVACSPRLSVLGFRVDATYKINAGCRIEYTLNEGPNSDHSLPGFCWANMFQNPVMVSGYPIRFRERSETGLELRLETMAELVQSRQFVKIDGNIMLKGFCSVLAVTAVAADVVRWHFLFNADGDRISYCDERLQEKGIKTPKSLKLRDLKTCRHVVGWCSPVREYTALSRRWSELDPWFAGSLGKRDKPTRMSKGHGISRRLKWISARSSVFVDVDERRAWLVEGASALLHLVRASIERDRNDPAYRSKWELPGVLQLEGDASLGGGGATVLEVLGNPLNLNIKLYLDDEKPDASGQLVPHYYYFRDRVEEILHDLECLVDKQAEVSAQDGFWFTHPSKLWVDKLAGWDFWDIAGIETSIQRRIYHLQTKGHGWVDYIRSVQAIPIFGNNFGELLAAQGGNVCSLWKTVPTGKDYLASSITTLKRIQERPNMQGLSPGLITADIRWRSQGNLFSPCPCLASNPTTCHHEPVQLLVPKSQNVFIKAPKTCMDITLQTLGDDGAVIFEQMPYQWPLSSKKRKAG</sequence>
<evidence type="ECO:0000256" key="1">
    <source>
        <dbReference type="SAM" id="MobiDB-lite"/>
    </source>
</evidence>
<feature type="region of interest" description="Disordered" evidence="1">
    <location>
        <begin position="192"/>
        <end position="212"/>
    </location>
</feature>
<keyword evidence="3" id="KW-1185">Reference proteome</keyword>
<organism evidence="2 3">
    <name type="scientific">Thelonectria olida</name>
    <dbReference type="NCBI Taxonomy" id="1576542"/>
    <lineage>
        <taxon>Eukaryota</taxon>
        <taxon>Fungi</taxon>
        <taxon>Dikarya</taxon>
        <taxon>Ascomycota</taxon>
        <taxon>Pezizomycotina</taxon>
        <taxon>Sordariomycetes</taxon>
        <taxon>Hypocreomycetidae</taxon>
        <taxon>Hypocreales</taxon>
        <taxon>Nectriaceae</taxon>
        <taxon>Thelonectria</taxon>
    </lineage>
</organism>